<proteinExistence type="predicted"/>
<accession>A0A327Z6A4</accession>
<evidence type="ECO:0008006" key="4">
    <source>
        <dbReference type="Google" id="ProtNLM"/>
    </source>
</evidence>
<protein>
    <recommendedName>
        <fullName evidence="4">Small secreted protein</fullName>
    </recommendedName>
</protein>
<organism evidence="2 3">
    <name type="scientific">Actinoplanes lutulentus</name>
    <dbReference type="NCBI Taxonomy" id="1287878"/>
    <lineage>
        <taxon>Bacteria</taxon>
        <taxon>Bacillati</taxon>
        <taxon>Actinomycetota</taxon>
        <taxon>Actinomycetes</taxon>
        <taxon>Micromonosporales</taxon>
        <taxon>Micromonosporaceae</taxon>
        <taxon>Actinoplanes</taxon>
    </lineage>
</organism>
<dbReference type="EMBL" id="QLMJ01000017">
    <property type="protein sequence ID" value="RAK29786.1"/>
    <property type="molecule type" value="Genomic_DNA"/>
</dbReference>
<feature type="region of interest" description="Disordered" evidence="1">
    <location>
        <begin position="107"/>
        <end position="129"/>
    </location>
</feature>
<evidence type="ECO:0000313" key="3">
    <source>
        <dbReference type="Proteomes" id="UP000249341"/>
    </source>
</evidence>
<name>A0A327Z6A4_9ACTN</name>
<keyword evidence="3" id="KW-1185">Reference proteome</keyword>
<comment type="caution">
    <text evidence="2">The sequence shown here is derived from an EMBL/GenBank/DDBJ whole genome shotgun (WGS) entry which is preliminary data.</text>
</comment>
<feature type="compositionally biased region" description="Low complexity" evidence="1">
    <location>
        <begin position="107"/>
        <end position="119"/>
    </location>
</feature>
<evidence type="ECO:0000256" key="1">
    <source>
        <dbReference type="SAM" id="MobiDB-lite"/>
    </source>
</evidence>
<gene>
    <name evidence="2" type="ORF">B0I29_117112</name>
</gene>
<reference evidence="2 3" key="1">
    <citation type="submission" date="2018-06" db="EMBL/GenBank/DDBJ databases">
        <title>Genomic Encyclopedia of Type Strains, Phase III (KMG-III): the genomes of soil and plant-associated and newly described type strains.</title>
        <authorList>
            <person name="Whitman W."/>
        </authorList>
    </citation>
    <scope>NUCLEOTIDE SEQUENCE [LARGE SCALE GENOMIC DNA]</scope>
    <source>
        <strain evidence="2 3">CGMCC 4.7090</strain>
    </source>
</reference>
<sequence length="147" mass="14454">MGLAACGYEAATEVAAPATTATAAATTPAAEPTATAIASKTDKELCEEANKAADSFKKAILVLAQSGASEIAPADAKAMLEDFAAQLTTASEGADSEVATAIKAQAAASEKAAQAKDPASALDSAETTNASKQINAGCKKAGVTTNF</sequence>
<dbReference type="Proteomes" id="UP000249341">
    <property type="component" value="Unassembled WGS sequence"/>
</dbReference>
<evidence type="ECO:0000313" key="2">
    <source>
        <dbReference type="EMBL" id="RAK29786.1"/>
    </source>
</evidence>
<dbReference type="AlphaFoldDB" id="A0A327Z6A4"/>